<comment type="caution">
    <text evidence="2">The sequence shown here is derived from an EMBL/GenBank/DDBJ whole genome shotgun (WGS) entry which is preliminary data.</text>
</comment>
<keyword evidence="3" id="KW-1185">Reference proteome</keyword>
<dbReference type="Proteomes" id="UP000076586">
    <property type="component" value="Unassembled WGS sequence"/>
</dbReference>
<gene>
    <name evidence="2" type="ORF">PJIAN_247</name>
</gene>
<evidence type="ECO:0000256" key="1">
    <source>
        <dbReference type="SAM" id="SignalP"/>
    </source>
</evidence>
<name>A0A170ZB81_9BACT</name>
<dbReference type="OrthoDB" id="1114031at2"/>
<dbReference type="EMBL" id="BDCR01000002">
    <property type="protein sequence ID" value="GAT62488.1"/>
    <property type="molecule type" value="Genomic_DNA"/>
</dbReference>
<proteinExistence type="predicted"/>
<accession>A0A170ZB81</accession>
<dbReference type="PROSITE" id="PS51257">
    <property type="entry name" value="PROKAR_LIPOPROTEIN"/>
    <property type="match status" value="1"/>
</dbReference>
<reference evidence="3" key="2">
    <citation type="journal article" date="2017" name="Genome Announc.">
        <title>Draft genome sequence of Paludibacter jiangxiensis NM7(T), a propionate-producing fermentative bacterium.</title>
        <authorList>
            <person name="Qiu Y.-L."/>
            <person name="Tourlousse D.M."/>
            <person name="Matsuura N."/>
            <person name="Ohashi A."/>
            <person name="Sekiguchi Y."/>
        </authorList>
    </citation>
    <scope>NUCLEOTIDE SEQUENCE [LARGE SCALE GENOMIC DNA]</scope>
    <source>
        <strain evidence="3">NM7</strain>
    </source>
</reference>
<sequence>MKKGLLISLLAAGFGLVCLMASCAQIEELSSTSDLLVASTDESEVSSIGDDMVNEADEYLTGLSSAGFKSSSSALKTSGVTSSSITITVDKPDSVNFPKVITIDFGTSGFTGRRSNVYKGKLIITITNKLSVANASYTIKTQNFYVNNNKVGVVKTVIYKGFNTKNHPYWTLVSNDTITKPDLTKITCRSERVRERLEINGTPLFPYDDTFSIKGVSKGMNTKGTTYSMVIDENNPLIVGNLCPYIQKGKLTITVNSKTVVIDYGDGTCDNLATATSGGITKTFKTSN</sequence>
<dbReference type="RefSeq" id="WP_153802488.1">
    <property type="nucleotide sequence ID" value="NZ_BDCR01000002.1"/>
</dbReference>
<feature type="chain" id="PRO_5007905010" description="Lipoprotein" evidence="1">
    <location>
        <begin position="25"/>
        <end position="288"/>
    </location>
</feature>
<evidence type="ECO:0000313" key="2">
    <source>
        <dbReference type="EMBL" id="GAT62488.1"/>
    </source>
</evidence>
<organism evidence="2 3">
    <name type="scientific">Paludibacter jiangxiensis</name>
    <dbReference type="NCBI Taxonomy" id="681398"/>
    <lineage>
        <taxon>Bacteria</taxon>
        <taxon>Pseudomonadati</taxon>
        <taxon>Bacteroidota</taxon>
        <taxon>Bacteroidia</taxon>
        <taxon>Bacteroidales</taxon>
        <taxon>Paludibacteraceae</taxon>
        <taxon>Paludibacter</taxon>
    </lineage>
</organism>
<reference evidence="3" key="1">
    <citation type="submission" date="2016-04" db="EMBL/GenBank/DDBJ databases">
        <title>Draft genome sequence of Paludibacter jiangxiensis strain NM7.</title>
        <authorList>
            <person name="Qiu Y."/>
            <person name="Matsuura N."/>
            <person name="Ohashi A."/>
            <person name="Tourlousse M.D."/>
            <person name="Sekiguchi Y."/>
        </authorList>
    </citation>
    <scope>NUCLEOTIDE SEQUENCE [LARGE SCALE GENOMIC DNA]</scope>
    <source>
        <strain evidence="3">NM7</strain>
    </source>
</reference>
<dbReference type="AlphaFoldDB" id="A0A170ZB81"/>
<evidence type="ECO:0000313" key="3">
    <source>
        <dbReference type="Proteomes" id="UP000076586"/>
    </source>
</evidence>
<dbReference type="STRING" id="681398.PJIAN_247"/>
<protein>
    <recommendedName>
        <fullName evidence="4">Lipoprotein</fullName>
    </recommendedName>
</protein>
<keyword evidence="1" id="KW-0732">Signal</keyword>
<feature type="signal peptide" evidence="1">
    <location>
        <begin position="1"/>
        <end position="24"/>
    </location>
</feature>
<evidence type="ECO:0008006" key="4">
    <source>
        <dbReference type="Google" id="ProtNLM"/>
    </source>
</evidence>